<evidence type="ECO:0000256" key="1">
    <source>
        <dbReference type="ARBA" id="ARBA00004141"/>
    </source>
</evidence>
<feature type="transmembrane region" description="Helical" evidence="6">
    <location>
        <begin position="91"/>
        <end position="113"/>
    </location>
</feature>
<comment type="subcellular location">
    <subcellularLocation>
        <location evidence="1">Membrane</location>
        <topology evidence="1">Multi-pass membrane protein</topology>
    </subcellularLocation>
</comment>
<evidence type="ECO:0000259" key="8">
    <source>
        <dbReference type="PROSITE" id="PS50850"/>
    </source>
</evidence>
<dbReference type="PANTHER" id="PTHR23511">
    <property type="entry name" value="SYNAPTIC VESICLE GLYCOPROTEIN 2"/>
    <property type="match status" value="1"/>
</dbReference>
<dbReference type="InterPro" id="IPR011701">
    <property type="entry name" value="MFS"/>
</dbReference>
<sequence>MLLICGLLLMMVICETMGMSIITIASQCDFGINSMEMALMSGAAFIGILCSSYVWGYLCDIYGRKPILVYTTLTGNLMSLISIFIPNFWLFVFVRFVVGIFIAGASSTTYAYLGEFVAIRHRPVVINFTSMFVALAMTYVPAIAWLVLSMDWSLVISDSFSFRPWRLLTIFNILPGFIAILVMTRAPDSPRILMTRRKHEEAYEATNWIAKLNTGKTLRDFSVHKIYDENPTETDKLIPTTKSFGQIMKQMWLDTKPLFQKPHLLNFVICCIVMCGVFFVNSGMGLWYPAIQNRLGSIDDKSRMSICEVIDASIEQQNTNGTETVCDDTITRKSYIDSITFGLVYLGAYFVLGSIINPLGRKRTIILLLTVSATCGIILHWLLDPIAIVASFILFVMLPGLCVSILSGAVVDLVPTHLRGKAVCICLMLGRSGSVIGSNIIGVLLESYCGITFGVFYAIVLVCAGLTLLLPI</sequence>
<evidence type="ECO:0000313" key="10">
    <source>
        <dbReference type="Proteomes" id="UP000095300"/>
    </source>
</evidence>
<dbReference type="STRING" id="35570.A0A1I8NYQ6"/>
<dbReference type="AlphaFoldDB" id="A0A1I8NYQ6"/>
<feature type="transmembrane region" description="Helical" evidence="6">
    <location>
        <begin position="167"/>
        <end position="187"/>
    </location>
</feature>
<dbReference type="Proteomes" id="UP000095300">
    <property type="component" value="Unassembled WGS sequence"/>
</dbReference>
<feature type="transmembrane region" description="Helical" evidence="6">
    <location>
        <begin position="264"/>
        <end position="288"/>
    </location>
</feature>
<proteinExistence type="predicted"/>
<keyword evidence="3 6" id="KW-0812">Transmembrane</keyword>
<feature type="transmembrane region" description="Helical" evidence="6">
    <location>
        <begin position="364"/>
        <end position="383"/>
    </location>
</feature>
<dbReference type="GO" id="GO:0022857">
    <property type="term" value="F:transmembrane transporter activity"/>
    <property type="evidence" value="ECO:0007669"/>
    <property type="project" value="InterPro"/>
</dbReference>
<dbReference type="EnsemblMetazoa" id="SCAU003253-RA">
    <property type="protein sequence ID" value="SCAU003253-PA"/>
    <property type="gene ID" value="SCAU003253"/>
</dbReference>
<feature type="transmembrane region" description="Helical" evidence="6">
    <location>
        <begin position="451"/>
        <end position="470"/>
    </location>
</feature>
<organism evidence="9 10">
    <name type="scientific">Stomoxys calcitrans</name>
    <name type="common">Stable fly</name>
    <name type="synonym">Conops calcitrans</name>
    <dbReference type="NCBI Taxonomy" id="35570"/>
    <lineage>
        <taxon>Eukaryota</taxon>
        <taxon>Metazoa</taxon>
        <taxon>Ecdysozoa</taxon>
        <taxon>Arthropoda</taxon>
        <taxon>Hexapoda</taxon>
        <taxon>Insecta</taxon>
        <taxon>Pterygota</taxon>
        <taxon>Neoptera</taxon>
        <taxon>Endopterygota</taxon>
        <taxon>Diptera</taxon>
        <taxon>Brachycera</taxon>
        <taxon>Muscomorpha</taxon>
        <taxon>Muscoidea</taxon>
        <taxon>Muscidae</taxon>
        <taxon>Stomoxys</taxon>
    </lineage>
</organism>
<dbReference type="InterPro" id="IPR036259">
    <property type="entry name" value="MFS_trans_sf"/>
</dbReference>
<feature type="transmembrane region" description="Helical" evidence="6">
    <location>
        <begin position="67"/>
        <end position="85"/>
    </location>
</feature>
<dbReference type="InterPro" id="IPR020846">
    <property type="entry name" value="MFS_dom"/>
</dbReference>
<name>A0A1I8NYQ6_STOCA</name>
<dbReference type="Pfam" id="PF07690">
    <property type="entry name" value="MFS_1"/>
    <property type="match status" value="1"/>
</dbReference>
<feature type="domain" description="Major facilitator superfamily (MFS) profile" evidence="8">
    <location>
        <begin position="1"/>
        <end position="472"/>
    </location>
</feature>
<protein>
    <recommendedName>
        <fullName evidence="8">Major facilitator superfamily (MFS) profile domain-containing protein</fullName>
    </recommendedName>
</protein>
<evidence type="ECO:0000256" key="6">
    <source>
        <dbReference type="SAM" id="Phobius"/>
    </source>
</evidence>
<keyword evidence="7" id="KW-0732">Signal</keyword>
<evidence type="ECO:0000256" key="5">
    <source>
        <dbReference type="ARBA" id="ARBA00023136"/>
    </source>
</evidence>
<feature type="transmembrane region" description="Helical" evidence="6">
    <location>
        <begin position="423"/>
        <end position="445"/>
    </location>
</feature>
<feature type="chain" id="PRO_5009325739" description="Major facilitator superfamily (MFS) profile domain-containing protein" evidence="7">
    <location>
        <begin position="19"/>
        <end position="472"/>
    </location>
</feature>
<dbReference type="OrthoDB" id="10262656at2759"/>
<feature type="transmembrane region" description="Helical" evidence="6">
    <location>
        <begin position="37"/>
        <end position="55"/>
    </location>
</feature>
<evidence type="ECO:0000256" key="3">
    <source>
        <dbReference type="ARBA" id="ARBA00022692"/>
    </source>
</evidence>
<dbReference type="PROSITE" id="PS50850">
    <property type="entry name" value="MFS"/>
    <property type="match status" value="1"/>
</dbReference>
<keyword evidence="2" id="KW-0813">Transport</keyword>
<evidence type="ECO:0000256" key="2">
    <source>
        <dbReference type="ARBA" id="ARBA00022448"/>
    </source>
</evidence>
<keyword evidence="5 6" id="KW-0472">Membrane</keyword>
<dbReference type="VEuPathDB" id="VectorBase:SCAU003253"/>
<dbReference type="GO" id="GO:0016020">
    <property type="term" value="C:membrane"/>
    <property type="evidence" value="ECO:0007669"/>
    <property type="project" value="UniProtKB-SubCell"/>
</dbReference>
<dbReference type="SUPFAM" id="SSF103473">
    <property type="entry name" value="MFS general substrate transporter"/>
    <property type="match status" value="1"/>
</dbReference>
<feature type="signal peptide" evidence="7">
    <location>
        <begin position="1"/>
        <end position="18"/>
    </location>
</feature>
<feature type="transmembrane region" description="Helical" evidence="6">
    <location>
        <begin position="389"/>
        <end position="411"/>
    </location>
</feature>
<dbReference type="Gene3D" id="1.20.1250.20">
    <property type="entry name" value="MFS general substrate transporter like domains"/>
    <property type="match status" value="1"/>
</dbReference>
<feature type="transmembrane region" description="Helical" evidence="6">
    <location>
        <begin position="125"/>
        <end position="147"/>
    </location>
</feature>
<dbReference type="PANTHER" id="PTHR23511:SF37">
    <property type="entry name" value="MAJOR FACILITATOR SUPERFAMILY (MFS) PROFILE DOMAIN-CONTAINING PROTEIN-RELATED"/>
    <property type="match status" value="1"/>
</dbReference>
<keyword evidence="10" id="KW-1185">Reference proteome</keyword>
<keyword evidence="4 6" id="KW-1133">Transmembrane helix</keyword>
<reference evidence="9" key="1">
    <citation type="submission" date="2020-05" db="UniProtKB">
        <authorList>
            <consortium name="EnsemblMetazoa"/>
        </authorList>
    </citation>
    <scope>IDENTIFICATION</scope>
    <source>
        <strain evidence="9">USDA</strain>
    </source>
</reference>
<evidence type="ECO:0000313" key="9">
    <source>
        <dbReference type="EnsemblMetazoa" id="SCAU003253-PA"/>
    </source>
</evidence>
<gene>
    <name evidence="9" type="primary">106082135</name>
</gene>
<evidence type="ECO:0000256" key="7">
    <source>
        <dbReference type="SAM" id="SignalP"/>
    </source>
</evidence>
<feature type="transmembrane region" description="Helical" evidence="6">
    <location>
        <begin position="335"/>
        <end position="352"/>
    </location>
</feature>
<evidence type="ECO:0000256" key="4">
    <source>
        <dbReference type="ARBA" id="ARBA00022989"/>
    </source>
</evidence>
<accession>A0A1I8NYQ6</accession>